<accession>A0AAQ4CTM0</accession>
<dbReference type="Gene3D" id="1.25.40.10">
    <property type="entry name" value="Tetratricopeptide repeat domain"/>
    <property type="match status" value="1"/>
</dbReference>
<dbReference type="GeneID" id="68866899"/>
<dbReference type="Gene3D" id="1.10.10.10">
    <property type="entry name" value="Winged helix-like DNA-binding domain superfamily/Winged helix DNA-binding domain"/>
    <property type="match status" value="1"/>
</dbReference>
<dbReference type="CDD" id="cd00090">
    <property type="entry name" value="HTH_ARSR"/>
    <property type="match status" value="1"/>
</dbReference>
<evidence type="ECO:0000313" key="2">
    <source>
        <dbReference type="EMBL" id="BDB99151.1"/>
    </source>
</evidence>
<dbReference type="InterPro" id="IPR036390">
    <property type="entry name" value="WH_DNA-bd_sf"/>
</dbReference>
<dbReference type="Pfam" id="PF01022">
    <property type="entry name" value="HTH_5"/>
    <property type="match status" value="1"/>
</dbReference>
<organism evidence="2 3">
    <name type="scientific">Saccharolobus caldissimus</name>
    <dbReference type="NCBI Taxonomy" id="1702097"/>
    <lineage>
        <taxon>Archaea</taxon>
        <taxon>Thermoproteota</taxon>
        <taxon>Thermoprotei</taxon>
        <taxon>Sulfolobales</taxon>
        <taxon>Sulfolobaceae</taxon>
        <taxon>Saccharolobus</taxon>
    </lineage>
</organism>
<protein>
    <recommendedName>
        <fullName evidence="1">HTH arsR-type domain-containing protein</fullName>
    </recommendedName>
</protein>
<dbReference type="KEGG" id="scas:SACC_21680"/>
<dbReference type="Pfam" id="PF13424">
    <property type="entry name" value="TPR_12"/>
    <property type="match status" value="1"/>
</dbReference>
<dbReference type="SUPFAM" id="SSF52540">
    <property type="entry name" value="P-loop containing nucleoside triphosphate hydrolases"/>
    <property type="match status" value="1"/>
</dbReference>
<dbReference type="InterPro" id="IPR011990">
    <property type="entry name" value="TPR-like_helical_dom_sf"/>
</dbReference>
<dbReference type="InterPro" id="IPR011991">
    <property type="entry name" value="ArsR-like_HTH"/>
</dbReference>
<dbReference type="AlphaFoldDB" id="A0AAQ4CTM0"/>
<dbReference type="EMBL" id="AP025226">
    <property type="protein sequence ID" value="BDB99151.1"/>
    <property type="molecule type" value="Genomic_DNA"/>
</dbReference>
<name>A0AAQ4CTM0_9CREN</name>
<evidence type="ECO:0000259" key="1">
    <source>
        <dbReference type="SMART" id="SM00418"/>
    </source>
</evidence>
<dbReference type="RefSeq" id="WP_229569497.1">
    <property type="nucleotide sequence ID" value="NZ_AP025226.1"/>
</dbReference>
<dbReference type="SUPFAM" id="SSF46785">
    <property type="entry name" value="Winged helix' DNA-binding domain"/>
    <property type="match status" value="1"/>
</dbReference>
<dbReference type="SMART" id="SM00028">
    <property type="entry name" value="TPR"/>
    <property type="match status" value="4"/>
</dbReference>
<sequence>MSFKKAIKKRLKQAIKDREILDIISDEINLTIITMLRTEPTYVRKIAQQLGMKESHVSDRLRKMEKVGLVSSSWKRIGDKNVKLYYPILDRLEINFTQMGYVIRGKDIRSEIIIPHKLLENIIPIVTSFIGRRAELELIRSWKGPIIIWGMPGIGKTTLVAKFIWDSGLENKTFWYNCKEIDTFQYFLSKLAAFLFLKGYKTLPDYMIAGVKDSSILIDIAVSEIINNNILLVFDNYDLCKDELIKLFVSQLIEKGEKLFIISRKPIRNFPKLYEIHLQGMSEEEVKEFLAIKCNKSFNNVPTYVAKLGGNPLGLHFLCTSKLSENEELLTRPFKEWLITELRKMLVSEHIKILEQLSVFDSPINLDSLRSLTRIKGLINYLRDLENMSLIESSGENYWLSNTLKDIIYDNSSSQEELHKKAAHYYLKLLDPFSRLKAIYHFIKAGEVEEALSLVIKYLPRLANAGLLEKVNELFKDVIEEELSPYGKIKFKYFKGLYLHLSGKINESISIFEDMEGLIRSAKDWETYAQLLYFLCSSYIVINNYDKAKQVCEQGMKIYGKRNSIWFSRMATLMAEVYEETGQLDNSLDLLQRALNSIDELDIENRAPILHQIAMVFYRKGDLKKSRILAENALEIYRKMHNLFGLGHCEWGIASMLIEEGDPILAMEYYNKAIEDLARCMRLGHLMVCLSERCVLNLRLGNIEKAREDMEKVESLMRKIQGPLLQGVALRGMGIYIAEVEKNIGKGISYLMKSLELIDDLVIDEKALTLWALGLLELKSGMKGQGLAHLKEAEKILREVCWETRAIEVKKAINAAINDDLNNLYPKTARSYL</sequence>
<dbReference type="Gene3D" id="3.40.50.300">
    <property type="entry name" value="P-loop containing nucleotide triphosphate hydrolases"/>
    <property type="match status" value="1"/>
</dbReference>
<dbReference type="SUPFAM" id="SSF48452">
    <property type="entry name" value="TPR-like"/>
    <property type="match status" value="2"/>
</dbReference>
<proteinExistence type="predicted"/>
<dbReference type="Proteomes" id="UP001319921">
    <property type="component" value="Chromosome"/>
</dbReference>
<dbReference type="InterPro" id="IPR027417">
    <property type="entry name" value="P-loop_NTPase"/>
</dbReference>
<dbReference type="InterPro" id="IPR036388">
    <property type="entry name" value="WH-like_DNA-bd_sf"/>
</dbReference>
<dbReference type="PRINTS" id="PR00364">
    <property type="entry name" value="DISEASERSIST"/>
</dbReference>
<evidence type="ECO:0000313" key="3">
    <source>
        <dbReference type="Proteomes" id="UP001319921"/>
    </source>
</evidence>
<gene>
    <name evidence="2" type="ORF">SACC_21680</name>
</gene>
<dbReference type="GO" id="GO:0003700">
    <property type="term" value="F:DNA-binding transcription factor activity"/>
    <property type="evidence" value="ECO:0007669"/>
    <property type="project" value="InterPro"/>
</dbReference>
<keyword evidence="3" id="KW-1185">Reference proteome</keyword>
<dbReference type="PANTHER" id="PTHR47691">
    <property type="entry name" value="REGULATOR-RELATED"/>
    <property type="match status" value="1"/>
</dbReference>
<dbReference type="PANTHER" id="PTHR47691:SF3">
    <property type="entry name" value="HTH-TYPE TRANSCRIPTIONAL REGULATOR RV0890C-RELATED"/>
    <property type="match status" value="1"/>
</dbReference>
<dbReference type="SMART" id="SM00418">
    <property type="entry name" value="HTH_ARSR"/>
    <property type="match status" value="1"/>
</dbReference>
<dbReference type="InterPro" id="IPR019734">
    <property type="entry name" value="TPR_rpt"/>
</dbReference>
<feature type="domain" description="HTH arsR-type" evidence="1">
    <location>
        <begin position="19"/>
        <end position="97"/>
    </location>
</feature>
<dbReference type="InterPro" id="IPR001845">
    <property type="entry name" value="HTH_ArsR_DNA-bd_dom"/>
</dbReference>
<reference evidence="2 3" key="1">
    <citation type="journal article" date="2022" name="Microbiol. Resour. Announc.">
        <title>Complete Genome Sequence of the Hyperthermophilic and Acidophilic Archaeon Saccharolobus caldissimus Strain HS-3T.</title>
        <authorList>
            <person name="Sakai H.D."/>
            <person name="Kurosawa N."/>
        </authorList>
    </citation>
    <scope>NUCLEOTIDE SEQUENCE [LARGE SCALE GENOMIC DNA]</scope>
    <source>
        <strain evidence="2 3">JCM32116</strain>
    </source>
</reference>